<dbReference type="SMART" id="SM00255">
    <property type="entry name" value="TIR"/>
    <property type="match status" value="1"/>
</dbReference>
<keyword evidence="1" id="KW-0520">NAD</keyword>
<dbReference type="AlphaFoldDB" id="A0AAD8IP37"/>
<dbReference type="Proteomes" id="UP001237642">
    <property type="component" value="Unassembled WGS sequence"/>
</dbReference>
<dbReference type="InterPro" id="IPR036249">
    <property type="entry name" value="Thioredoxin-like_sf"/>
</dbReference>
<dbReference type="PANTHER" id="PTHR32009">
    <property type="entry name" value="TMV RESISTANCE PROTEIN N-LIKE"/>
    <property type="match status" value="1"/>
</dbReference>
<name>A0AAD8IP37_9APIA</name>
<evidence type="ECO:0000313" key="3">
    <source>
        <dbReference type="EMBL" id="KAK1388333.1"/>
    </source>
</evidence>
<dbReference type="Pfam" id="PF01582">
    <property type="entry name" value="TIR"/>
    <property type="match status" value="1"/>
</dbReference>
<dbReference type="EMBL" id="JAUIZM010000004">
    <property type="protein sequence ID" value="KAK1388333.1"/>
    <property type="molecule type" value="Genomic_DNA"/>
</dbReference>
<reference evidence="3" key="2">
    <citation type="submission" date="2023-05" db="EMBL/GenBank/DDBJ databases">
        <authorList>
            <person name="Schelkunov M.I."/>
        </authorList>
    </citation>
    <scope>NUCLEOTIDE SEQUENCE</scope>
    <source>
        <strain evidence="3">Hsosn_3</strain>
        <tissue evidence="3">Leaf</tissue>
    </source>
</reference>
<dbReference type="PROSITE" id="PS50104">
    <property type="entry name" value="TIR"/>
    <property type="match status" value="1"/>
</dbReference>
<accession>A0AAD8IP37</accession>
<proteinExistence type="predicted"/>
<dbReference type="PANTHER" id="PTHR32009:SF106">
    <property type="entry name" value="TIR DOMAIN-CONTAINING PROTEIN"/>
    <property type="match status" value="1"/>
</dbReference>
<feature type="domain" description="TIR" evidence="2">
    <location>
        <begin position="6"/>
        <end position="167"/>
    </location>
</feature>
<dbReference type="InterPro" id="IPR035897">
    <property type="entry name" value="Toll_tir_struct_dom_sf"/>
</dbReference>
<dbReference type="SUPFAM" id="SSF52833">
    <property type="entry name" value="Thioredoxin-like"/>
    <property type="match status" value="1"/>
</dbReference>
<dbReference type="Gene3D" id="3.40.50.10140">
    <property type="entry name" value="Toll/interleukin-1 receptor homology (TIR) domain"/>
    <property type="match status" value="1"/>
</dbReference>
<evidence type="ECO:0000313" key="4">
    <source>
        <dbReference type="Proteomes" id="UP001237642"/>
    </source>
</evidence>
<organism evidence="3 4">
    <name type="scientific">Heracleum sosnowskyi</name>
    <dbReference type="NCBI Taxonomy" id="360622"/>
    <lineage>
        <taxon>Eukaryota</taxon>
        <taxon>Viridiplantae</taxon>
        <taxon>Streptophyta</taxon>
        <taxon>Embryophyta</taxon>
        <taxon>Tracheophyta</taxon>
        <taxon>Spermatophyta</taxon>
        <taxon>Magnoliopsida</taxon>
        <taxon>eudicotyledons</taxon>
        <taxon>Gunneridae</taxon>
        <taxon>Pentapetalae</taxon>
        <taxon>asterids</taxon>
        <taxon>campanulids</taxon>
        <taxon>Apiales</taxon>
        <taxon>Apiaceae</taxon>
        <taxon>Apioideae</taxon>
        <taxon>apioid superclade</taxon>
        <taxon>Tordylieae</taxon>
        <taxon>Tordyliinae</taxon>
        <taxon>Heracleum</taxon>
    </lineage>
</organism>
<keyword evidence="4" id="KW-1185">Reference proteome</keyword>
<dbReference type="GO" id="GO:0007165">
    <property type="term" value="P:signal transduction"/>
    <property type="evidence" value="ECO:0007669"/>
    <property type="project" value="InterPro"/>
</dbReference>
<dbReference type="InterPro" id="IPR000157">
    <property type="entry name" value="TIR_dom"/>
</dbReference>
<evidence type="ECO:0000259" key="2">
    <source>
        <dbReference type="PROSITE" id="PS50104"/>
    </source>
</evidence>
<evidence type="ECO:0000256" key="1">
    <source>
        <dbReference type="ARBA" id="ARBA00023027"/>
    </source>
</evidence>
<sequence>MAKEASFCHVFLSFKGETRNNFTCFLYEALKAQGFVAFMDKSDINVGDEVDLTIREGIRNSMSAIIVFSQNYAYSTWCLDELVLILERKKNSRYFVMPIFYEVEIRDIRHQLGNYGLALEKHRGEHSHKVDKWREALVEAGNIFGDHVEGLQSTFIKNTVKLFHEKLAAKFPECRLPAPKVTVLQAGSSLSFSGHGPSSDKVILYTNSVNNGLVTVGLVKTILTSGNVVLEERNCSKEPKYLTELQELVGNDNVRFPMVIVNGKDLFGDEEVEGLQIKFTNGSEK</sequence>
<protein>
    <recommendedName>
        <fullName evidence="2">TIR domain-containing protein</fullName>
    </recommendedName>
</protein>
<comment type="caution">
    <text evidence="3">The sequence shown here is derived from an EMBL/GenBank/DDBJ whole genome shotgun (WGS) entry which is preliminary data.</text>
</comment>
<reference evidence="3" key="1">
    <citation type="submission" date="2023-02" db="EMBL/GenBank/DDBJ databases">
        <title>Genome of toxic invasive species Heracleum sosnowskyi carries increased number of genes despite the absence of recent whole-genome duplications.</title>
        <authorList>
            <person name="Schelkunov M."/>
            <person name="Shtratnikova V."/>
            <person name="Makarenko M."/>
            <person name="Klepikova A."/>
            <person name="Omelchenko D."/>
            <person name="Novikova G."/>
            <person name="Obukhova E."/>
            <person name="Bogdanov V."/>
            <person name="Penin A."/>
            <person name="Logacheva M."/>
        </authorList>
    </citation>
    <scope>NUCLEOTIDE SEQUENCE</scope>
    <source>
        <strain evidence="3">Hsosn_3</strain>
        <tissue evidence="3">Leaf</tissue>
    </source>
</reference>
<dbReference type="SUPFAM" id="SSF52200">
    <property type="entry name" value="Toll/Interleukin receptor TIR domain"/>
    <property type="match status" value="1"/>
</dbReference>
<gene>
    <name evidence="3" type="ORF">POM88_016511</name>
</gene>